<organism evidence="9 10">
    <name type="scientific">Paraburkholderia ultramafica</name>
    <dbReference type="NCBI Taxonomy" id="1544867"/>
    <lineage>
        <taxon>Bacteria</taxon>
        <taxon>Pseudomonadati</taxon>
        <taxon>Pseudomonadota</taxon>
        <taxon>Betaproteobacteria</taxon>
        <taxon>Burkholderiales</taxon>
        <taxon>Burkholderiaceae</taxon>
        <taxon>Paraburkholderia</taxon>
    </lineage>
</organism>
<evidence type="ECO:0000256" key="3">
    <source>
        <dbReference type="ARBA" id="ARBA00022475"/>
    </source>
</evidence>
<feature type="compositionally biased region" description="Pro residues" evidence="7">
    <location>
        <begin position="85"/>
        <end position="96"/>
    </location>
</feature>
<comment type="subcellular location">
    <subcellularLocation>
        <location evidence="1">Cell membrane</location>
        <topology evidence="1">Single-pass membrane protein</topology>
    </subcellularLocation>
</comment>
<sequence>MSLDKNTGEIDVARELEKQSAGRGGLDDEASRRRRTPGAKLFLMVVIALGVLLGGFLTWRAWQRAHREPDAASHKVAKVENTLPPFTPYKPDPSPDPAASVPPAAAAPVAASSPKAADSKPVKTPEELLEDRRFAGGFGAGTGPSDSSDVSKPVRASLAGGAGESNPDNPLEKRLQPLKLKPSVAGLLFNRDLLLTRGAMIDCGQQSMLVTDQPGMVTCYTTADVYSANGHVVLIDAGSKVVGSYQTGIQQGQKRVFVMWQRIETPAGVIVDIDSPGTDALGAAGEPGQVDTHFWERFGGAIMLSLIGDFGQAVVNAAQRSGGQTLTLNNTSNSTSEMSTEALRNTINIPPTLYKNQGDRVSIFVARDLDFSDVYGLK</sequence>
<feature type="region of interest" description="Disordered" evidence="7">
    <location>
        <begin position="1"/>
        <end position="32"/>
    </location>
</feature>
<gene>
    <name evidence="9" type="ORF">LMG28614_05673</name>
</gene>
<evidence type="ECO:0000256" key="7">
    <source>
        <dbReference type="SAM" id="MobiDB-lite"/>
    </source>
</evidence>
<protein>
    <recommendedName>
        <fullName evidence="11">Type IV secretion system protein VirB10</fullName>
    </recommendedName>
</protein>
<keyword evidence="4 8" id="KW-0812">Transmembrane</keyword>
<feature type="transmembrane region" description="Helical" evidence="8">
    <location>
        <begin position="41"/>
        <end position="62"/>
    </location>
</feature>
<evidence type="ECO:0000313" key="10">
    <source>
        <dbReference type="Proteomes" id="UP000494365"/>
    </source>
</evidence>
<dbReference type="NCBIfam" id="NF038091">
    <property type="entry name" value="T4SS_VirB10"/>
    <property type="match status" value="1"/>
</dbReference>
<keyword evidence="3" id="KW-1003">Cell membrane</keyword>
<reference evidence="9 10" key="1">
    <citation type="submission" date="2020-04" db="EMBL/GenBank/DDBJ databases">
        <authorList>
            <person name="De Canck E."/>
        </authorList>
    </citation>
    <scope>NUCLEOTIDE SEQUENCE [LARGE SCALE GENOMIC DNA]</scope>
    <source>
        <strain evidence="9 10">LMG 28614</strain>
    </source>
</reference>
<evidence type="ECO:0000256" key="8">
    <source>
        <dbReference type="SAM" id="Phobius"/>
    </source>
</evidence>
<evidence type="ECO:0000256" key="2">
    <source>
        <dbReference type="ARBA" id="ARBA00010265"/>
    </source>
</evidence>
<dbReference type="CDD" id="cd16429">
    <property type="entry name" value="VirB10"/>
    <property type="match status" value="1"/>
</dbReference>
<proteinExistence type="inferred from homology"/>
<feature type="compositionally biased region" description="Basic and acidic residues" evidence="7">
    <location>
        <begin position="117"/>
        <end position="134"/>
    </location>
</feature>
<evidence type="ECO:0000256" key="5">
    <source>
        <dbReference type="ARBA" id="ARBA00022989"/>
    </source>
</evidence>
<dbReference type="GO" id="GO:0005886">
    <property type="term" value="C:plasma membrane"/>
    <property type="evidence" value="ECO:0007669"/>
    <property type="project" value="UniProtKB-SubCell"/>
</dbReference>
<comment type="similarity">
    <text evidence="2">Belongs to the TrbI/VirB10 family.</text>
</comment>
<feature type="compositionally biased region" description="Low complexity" evidence="7">
    <location>
        <begin position="97"/>
        <end position="116"/>
    </location>
</feature>
<dbReference type="Pfam" id="PF03743">
    <property type="entry name" value="TrbI"/>
    <property type="match status" value="1"/>
</dbReference>
<evidence type="ECO:0000256" key="4">
    <source>
        <dbReference type="ARBA" id="ARBA00022692"/>
    </source>
</evidence>
<dbReference type="Gene3D" id="2.40.128.260">
    <property type="entry name" value="Type IV secretion system, VirB10/TraB/TrbI"/>
    <property type="match status" value="2"/>
</dbReference>
<dbReference type="InterPro" id="IPR005498">
    <property type="entry name" value="T4SS_VirB10/TraB/TrbI"/>
</dbReference>
<keyword evidence="5 8" id="KW-1133">Transmembrane helix</keyword>
<name>A0A6S7BK92_9BURK</name>
<evidence type="ECO:0008006" key="11">
    <source>
        <dbReference type="Google" id="ProtNLM"/>
    </source>
</evidence>
<evidence type="ECO:0000313" key="9">
    <source>
        <dbReference type="EMBL" id="CAB3802685.1"/>
    </source>
</evidence>
<feature type="region of interest" description="Disordered" evidence="7">
    <location>
        <begin position="83"/>
        <end position="173"/>
    </location>
</feature>
<accession>A0A6S7BK92</accession>
<dbReference type="EMBL" id="CADIKK010000033">
    <property type="protein sequence ID" value="CAB3802685.1"/>
    <property type="molecule type" value="Genomic_DNA"/>
</dbReference>
<dbReference type="InterPro" id="IPR047695">
    <property type="entry name" value="T4SS_VirB10/PtlG"/>
</dbReference>
<keyword evidence="10" id="KW-1185">Reference proteome</keyword>
<dbReference type="Proteomes" id="UP000494365">
    <property type="component" value="Unassembled WGS sequence"/>
</dbReference>
<dbReference type="InterPro" id="IPR042217">
    <property type="entry name" value="T4SS_VirB10/TrbI"/>
</dbReference>
<evidence type="ECO:0000256" key="1">
    <source>
        <dbReference type="ARBA" id="ARBA00004162"/>
    </source>
</evidence>
<evidence type="ECO:0000256" key="6">
    <source>
        <dbReference type="ARBA" id="ARBA00023136"/>
    </source>
</evidence>
<keyword evidence="6 8" id="KW-0472">Membrane</keyword>
<dbReference type="RefSeq" id="WP_175152675.1">
    <property type="nucleotide sequence ID" value="NZ_CADIKK010000033.1"/>
</dbReference>
<feature type="compositionally biased region" description="Basic and acidic residues" evidence="7">
    <location>
        <begin position="1"/>
        <end position="31"/>
    </location>
</feature>
<dbReference type="AlphaFoldDB" id="A0A6S7BK92"/>